<evidence type="ECO:0000313" key="2">
    <source>
        <dbReference type="Proteomes" id="UP000623440"/>
    </source>
</evidence>
<comment type="caution">
    <text evidence="1">The sequence shown here is derived from an EMBL/GenBank/DDBJ whole genome shotgun (WGS) entry which is preliminary data.</text>
</comment>
<dbReference type="EMBL" id="JACJSI010000300">
    <property type="protein sequence ID" value="MBD2535603.1"/>
    <property type="molecule type" value="Genomic_DNA"/>
</dbReference>
<accession>A0ABR8E4U6</accession>
<sequence length="201" mass="22526">MQRLYVTSDEFQKVDEKVMKPQHFKLICRRLLRFGTTVCTSTFIPTFCIATAVPIAIAQSFPPSGFPSHSPLKISPLDGIWKLQWQMNGYSLDGLLTLAGSYGTMTVNVRYSNSHIDIVQQTMVVKSAGDRFIIFGQNPVYSGTNIPIVSYIPDTFLIEQASNLEGWNAKSCDSTERCSQVRMQYVSPAYPEYVPNIIPTP</sequence>
<proteinExistence type="predicted"/>
<organism evidence="1 2">
    <name type="scientific">Nostoc flagelliforme FACHB-838</name>
    <dbReference type="NCBI Taxonomy" id="2692904"/>
    <lineage>
        <taxon>Bacteria</taxon>
        <taxon>Bacillati</taxon>
        <taxon>Cyanobacteriota</taxon>
        <taxon>Cyanophyceae</taxon>
        <taxon>Nostocales</taxon>
        <taxon>Nostocaceae</taxon>
        <taxon>Nostoc</taxon>
    </lineage>
</organism>
<name>A0ABR8E4U6_9NOSO</name>
<gene>
    <name evidence="1" type="ORF">H6G97_41995</name>
</gene>
<keyword evidence="2" id="KW-1185">Reference proteome</keyword>
<dbReference type="Proteomes" id="UP000623440">
    <property type="component" value="Unassembled WGS sequence"/>
</dbReference>
<reference evidence="1 2" key="1">
    <citation type="journal article" date="2020" name="ISME J.">
        <title>Comparative genomics reveals insights into cyanobacterial evolution and habitat adaptation.</title>
        <authorList>
            <person name="Chen M.Y."/>
            <person name="Teng W.K."/>
            <person name="Zhao L."/>
            <person name="Hu C.X."/>
            <person name="Zhou Y.K."/>
            <person name="Han B.P."/>
            <person name="Song L.R."/>
            <person name="Shu W.S."/>
        </authorList>
    </citation>
    <scope>NUCLEOTIDE SEQUENCE [LARGE SCALE GENOMIC DNA]</scope>
    <source>
        <strain evidence="1 2">FACHB-838</strain>
    </source>
</reference>
<evidence type="ECO:0000313" key="1">
    <source>
        <dbReference type="EMBL" id="MBD2535603.1"/>
    </source>
</evidence>
<dbReference type="RefSeq" id="WP_190946417.1">
    <property type="nucleotide sequence ID" value="NZ_JACJSI010000300.1"/>
</dbReference>
<protein>
    <submittedName>
        <fullName evidence="1">Uncharacterized protein</fullName>
    </submittedName>
</protein>